<evidence type="ECO:0000256" key="1">
    <source>
        <dbReference type="SAM" id="MobiDB-lite"/>
    </source>
</evidence>
<reference evidence="3" key="1">
    <citation type="journal article" date="2012" name="Nat. Biotechnol.">
        <title>Reference genome sequence of the model plant Setaria.</title>
        <authorList>
            <person name="Bennetzen J.L."/>
            <person name="Schmutz J."/>
            <person name="Wang H."/>
            <person name="Percifield R."/>
            <person name="Hawkins J."/>
            <person name="Pontaroli A.C."/>
            <person name="Estep M."/>
            <person name="Feng L."/>
            <person name="Vaughn J.N."/>
            <person name="Grimwood J."/>
            <person name="Jenkins J."/>
            <person name="Barry K."/>
            <person name="Lindquist E."/>
            <person name="Hellsten U."/>
            <person name="Deshpande S."/>
            <person name="Wang X."/>
            <person name="Wu X."/>
            <person name="Mitros T."/>
            <person name="Triplett J."/>
            <person name="Yang X."/>
            <person name="Ye C.Y."/>
            <person name="Mauro-Herrera M."/>
            <person name="Wang L."/>
            <person name="Li P."/>
            <person name="Sharma M."/>
            <person name="Sharma R."/>
            <person name="Ronald P.C."/>
            <person name="Panaud O."/>
            <person name="Kellogg E.A."/>
            <person name="Brutnell T.P."/>
            <person name="Doust A.N."/>
            <person name="Tuskan G.A."/>
            <person name="Rokhsar D."/>
            <person name="Devos K.M."/>
        </authorList>
    </citation>
    <scope>NUCLEOTIDE SEQUENCE [LARGE SCALE GENOMIC DNA]</scope>
    <source>
        <strain evidence="3">cv. Yugu1</strain>
    </source>
</reference>
<accession>K4AN34</accession>
<organism evidence="2 3">
    <name type="scientific">Setaria italica</name>
    <name type="common">Foxtail millet</name>
    <name type="synonym">Panicum italicum</name>
    <dbReference type="NCBI Taxonomy" id="4555"/>
    <lineage>
        <taxon>Eukaryota</taxon>
        <taxon>Viridiplantae</taxon>
        <taxon>Streptophyta</taxon>
        <taxon>Embryophyta</taxon>
        <taxon>Tracheophyta</taxon>
        <taxon>Spermatophyta</taxon>
        <taxon>Magnoliopsida</taxon>
        <taxon>Liliopsida</taxon>
        <taxon>Poales</taxon>
        <taxon>Poaceae</taxon>
        <taxon>PACMAD clade</taxon>
        <taxon>Panicoideae</taxon>
        <taxon>Panicodae</taxon>
        <taxon>Paniceae</taxon>
        <taxon>Cenchrinae</taxon>
        <taxon>Setaria</taxon>
    </lineage>
</organism>
<dbReference type="Proteomes" id="UP000004995">
    <property type="component" value="Unassembled WGS sequence"/>
</dbReference>
<name>K4AN34_SETIT</name>
<dbReference type="EMBL" id="AGNK02005994">
    <property type="status" value="NOT_ANNOTATED_CDS"/>
    <property type="molecule type" value="Genomic_DNA"/>
</dbReference>
<evidence type="ECO:0000313" key="3">
    <source>
        <dbReference type="Proteomes" id="UP000004995"/>
    </source>
</evidence>
<feature type="region of interest" description="Disordered" evidence="1">
    <location>
        <begin position="43"/>
        <end position="67"/>
    </location>
</feature>
<protein>
    <submittedName>
        <fullName evidence="2">Uncharacterized protein</fullName>
    </submittedName>
</protein>
<sequence length="103" mass="11246">MEGRRSRQVRTRRRPGAVVALVRITYAQRLLFVSRGSPIRSRREAGGWRAQGISRSDRGPRRGAVGPWPVGVVSASLSSEISLSLGRRHDSGRGADPGTRWGA</sequence>
<reference evidence="2" key="2">
    <citation type="submission" date="2018-08" db="UniProtKB">
        <authorList>
            <consortium name="EnsemblPlants"/>
        </authorList>
    </citation>
    <scope>IDENTIFICATION</scope>
    <source>
        <strain evidence="2">Yugu1</strain>
    </source>
</reference>
<dbReference type="AlphaFoldDB" id="K4AN34"/>
<feature type="region of interest" description="Disordered" evidence="1">
    <location>
        <begin position="84"/>
        <end position="103"/>
    </location>
</feature>
<dbReference type="EnsemblPlants" id="KQK90979">
    <property type="protein sequence ID" value="KQK90979"/>
    <property type="gene ID" value="SETIT_040331mg"/>
</dbReference>
<dbReference type="InParanoid" id="K4AN34"/>
<evidence type="ECO:0000313" key="2">
    <source>
        <dbReference type="EnsemblPlants" id="KQK90979"/>
    </source>
</evidence>
<keyword evidence="3" id="KW-1185">Reference proteome</keyword>
<proteinExistence type="predicted"/>
<dbReference type="HOGENOM" id="CLU_2268507_0_0_1"/>
<dbReference type="Gramene" id="KQK90979">
    <property type="protein sequence ID" value="KQK90979"/>
    <property type="gene ID" value="SETIT_040331mg"/>
</dbReference>